<feature type="transmembrane region" description="Helical" evidence="1">
    <location>
        <begin position="227"/>
        <end position="246"/>
    </location>
</feature>
<feature type="transmembrane region" description="Helical" evidence="1">
    <location>
        <begin position="323"/>
        <end position="346"/>
    </location>
</feature>
<feature type="transmembrane region" description="Helical" evidence="1">
    <location>
        <begin position="97"/>
        <end position="115"/>
    </location>
</feature>
<dbReference type="EMBL" id="CABIKM010000022">
    <property type="protein sequence ID" value="VUZ85093.1"/>
    <property type="molecule type" value="Genomic_DNA"/>
</dbReference>
<dbReference type="Proteomes" id="UP000334340">
    <property type="component" value="Unassembled WGS sequence"/>
</dbReference>
<feature type="transmembrane region" description="Helical" evidence="1">
    <location>
        <begin position="121"/>
        <end position="144"/>
    </location>
</feature>
<dbReference type="Gene3D" id="1.20.210.10">
    <property type="entry name" value="Cytochrome c oxidase-like, subunit I domain"/>
    <property type="match status" value="2"/>
</dbReference>
<keyword evidence="1" id="KW-0812">Transmembrane</keyword>
<evidence type="ECO:0000313" key="3">
    <source>
        <dbReference type="Proteomes" id="UP000334340"/>
    </source>
</evidence>
<feature type="transmembrane region" description="Helical" evidence="1">
    <location>
        <begin position="63"/>
        <end position="85"/>
    </location>
</feature>
<evidence type="ECO:0000256" key="1">
    <source>
        <dbReference type="SAM" id="Phobius"/>
    </source>
</evidence>
<gene>
    <name evidence="2" type="ORF">MELA_01469</name>
</gene>
<feature type="transmembrane region" description="Helical" evidence="1">
    <location>
        <begin position="194"/>
        <end position="215"/>
    </location>
</feature>
<evidence type="ECO:0000313" key="2">
    <source>
        <dbReference type="EMBL" id="VUZ85093.1"/>
    </source>
</evidence>
<feature type="transmembrane region" description="Helical" evidence="1">
    <location>
        <begin position="24"/>
        <end position="43"/>
    </location>
</feature>
<accession>A0A564ZIT6</accession>
<feature type="transmembrane region" description="Helical" evidence="1">
    <location>
        <begin position="291"/>
        <end position="311"/>
    </location>
</feature>
<protein>
    <submittedName>
        <fullName evidence="2">Membrane protein</fullName>
    </submittedName>
</protein>
<name>A0A564ZIT6_9BACT</name>
<feature type="transmembrane region" description="Helical" evidence="1">
    <location>
        <begin position="407"/>
        <end position="424"/>
    </location>
</feature>
<feature type="transmembrane region" description="Helical" evidence="1">
    <location>
        <begin position="381"/>
        <end position="401"/>
    </location>
</feature>
<feature type="transmembrane region" description="Helical" evidence="1">
    <location>
        <begin position="252"/>
        <end position="270"/>
    </location>
</feature>
<keyword evidence="1" id="KW-0472">Membrane</keyword>
<dbReference type="InterPro" id="IPR036927">
    <property type="entry name" value="Cyt_c_oxase-like_su1_sf"/>
</dbReference>
<dbReference type="AlphaFoldDB" id="A0A564ZIT6"/>
<dbReference type="SUPFAM" id="SSF81442">
    <property type="entry name" value="Cytochrome c oxidase subunit I-like"/>
    <property type="match status" value="2"/>
</dbReference>
<organism evidence="2 3">
    <name type="scientific">Candidatus Methylomirabilis lanthanidiphila</name>
    <dbReference type="NCBI Taxonomy" id="2211376"/>
    <lineage>
        <taxon>Bacteria</taxon>
        <taxon>Candidatus Methylomirabilota</taxon>
        <taxon>Candidatus Methylomirabilia</taxon>
        <taxon>Candidatus Methylomirabilales</taxon>
        <taxon>Candidatus Methylomirabilaceae</taxon>
        <taxon>Candidatus Methylomirabilis</taxon>
    </lineage>
</organism>
<sequence length="442" mass="49115">MVGSKPASGSSAAPARQPSLWVPLRYFVTAQAAFVTALLWAPWQVDNLLDFYYQGHTLALTHLLTLGWITMTVMGASFQLVPVALETTLWSERLACWQYWIMLSGVALMVSHFWIGHHHGVAIGAGLVLIAITLFLINMGWTMWQLPRWDIVGRHVAAALVYLASTAVMGNLMALDKMFDFLGGQVLRTIHAHAHLGGIGWVTMMIFGASYKLIAMFSLSELRDERWAYREFWLLNAGLAGLYLSLLMESAWAALCALLIAVAVGLFLWTMCEVLRTRRRPRLDWGLRHSLSAMMMLVIVTILGLWLSTGWVPSEEFGARLAFGYGVLALLGWISVTIIGMMYKIIPFLVWHHRYSDLVGLRPVPAATQLLGESTPRMEFWLLYAGLAMTAAGVIFTSWLLLQVGTLVLAVAGLTFAVAVCRIYRHLVPRLTPLPEAQTVGV</sequence>
<keyword evidence="1" id="KW-1133">Transmembrane helix</keyword>
<feature type="transmembrane region" description="Helical" evidence="1">
    <location>
        <begin position="156"/>
        <end position="174"/>
    </location>
</feature>
<reference evidence="2 3" key="1">
    <citation type="submission" date="2019-07" db="EMBL/GenBank/DDBJ databases">
        <authorList>
            <person name="Cremers G."/>
        </authorList>
    </citation>
    <scope>NUCLEOTIDE SEQUENCE [LARGE SCALE GENOMIC DNA]</scope>
</reference>
<proteinExistence type="predicted"/>
<keyword evidence="3" id="KW-1185">Reference proteome</keyword>